<evidence type="ECO:0000259" key="9">
    <source>
        <dbReference type="SMART" id="SM00663"/>
    </source>
</evidence>
<dbReference type="InterPro" id="IPR006592">
    <property type="entry name" value="RNA_pol_N"/>
</dbReference>
<dbReference type="GO" id="GO:0005736">
    <property type="term" value="C:RNA polymerase I complex"/>
    <property type="evidence" value="ECO:0007669"/>
    <property type="project" value="TreeGrafter"/>
</dbReference>
<dbReference type="GO" id="GO:0006351">
    <property type="term" value="P:DNA-templated transcription"/>
    <property type="evidence" value="ECO:0007669"/>
    <property type="project" value="InterPro"/>
</dbReference>
<keyword evidence="11" id="KW-1185">Reference proteome</keyword>
<dbReference type="GO" id="GO:0005694">
    <property type="term" value="C:chromosome"/>
    <property type="evidence" value="ECO:0007669"/>
    <property type="project" value="UniProtKB-SubCell"/>
</dbReference>
<evidence type="ECO:0000256" key="7">
    <source>
        <dbReference type="ARBA" id="ARBA00022695"/>
    </source>
</evidence>
<dbReference type="Pfam" id="PF00623">
    <property type="entry name" value="RNA_pol_Rpb1_2"/>
    <property type="match status" value="1"/>
</dbReference>
<reference evidence="10" key="1">
    <citation type="submission" date="2019-04" db="EMBL/GenBank/DDBJ databases">
        <authorList>
            <person name="Alioto T."/>
            <person name="Alioto T."/>
        </authorList>
    </citation>
    <scope>NUCLEOTIDE SEQUENCE [LARGE SCALE GENOMIC DNA]</scope>
</reference>
<comment type="subcellular location">
    <subcellularLocation>
        <location evidence="1">Chromosome</location>
    </subcellularLocation>
</comment>
<dbReference type="PANTHER" id="PTHR19376:SF11">
    <property type="entry name" value="DNA-DIRECTED RNA POLYMERASE I SUBUNIT RPA1"/>
    <property type="match status" value="1"/>
</dbReference>
<keyword evidence="7" id="KW-0548">Nucleotidyltransferase</keyword>
<evidence type="ECO:0000256" key="1">
    <source>
        <dbReference type="ARBA" id="ARBA00004286"/>
    </source>
</evidence>
<dbReference type="GO" id="GO:0003899">
    <property type="term" value="F:DNA-directed RNA polymerase activity"/>
    <property type="evidence" value="ECO:0007669"/>
    <property type="project" value="UniProtKB-EC"/>
</dbReference>
<comment type="similarity">
    <text evidence="2">Belongs to the RNA polymerase beta' chain family.</text>
</comment>
<dbReference type="SUPFAM" id="SSF64484">
    <property type="entry name" value="beta and beta-prime subunits of DNA dependent RNA-polymerase"/>
    <property type="match status" value="1"/>
</dbReference>
<keyword evidence="8" id="KW-0804">Transcription</keyword>
<dbReference type="PANTHER" id="PTHR19376">
    <property type="entry name" value="DNA-DIRECTED RNA POLYMERASE"/>
    <property type="match status" value="1"/>
</dbReference>
<keyword evidence="4" id="KW-0158">Chromosome</keyword>
<dbReference type="EMBL" id="CABDUW010000489">
    <property type="protein sequence ID" value="VTJ70046.1"/>
    <property type="molecule type" value="Genomic_DNA"/>
</dbReference>
<dbReference type="EC" id="2.7.7.6" evidence="3"/>
<dbReference type="GO" id="GO:0003677">
    <property type="term" value="F:DNA binding"/>
    <property type="evidence" value="ECO:0007669"/>
    <property type="project" value="InterPro"/>
</dbReference>
<accession>A0A5E4BLE0</accession>
<protein>
    <recommendedName>
        <fullName evidence="3">DNA-directed RNA polymerase</fullName>
        <ecNumber evidence="3">2.7.7.6</ecNumber>
    </recommendedName>
</protein>
<evidence type="ECO:0000256" key="2">
    <source>
        <dbReference type="ARBA" id="ARBA00006460"/>
    </source>
</evidence>
<sequence>MSRLHTARPGSRTPVFLPWPCRPRPSGLMSMTLKMRSRECRTLERLHVPEEVAVIRQTVASPAPGACEHRANVCRHVKNGDILLLNRQPTLHRPSIQAHHARVLPGEKVLRLHYANCKAYNADFDGDEMNAHFPQSELGRAEARVLACTDQQYLVPKVGQAPRPPQALPAGWGTLHWAPWATPGQGPRDRGLGPSGWVFSPAVAYR</sequence>
<comment type="caution">
    <text evidence="10">The sequence shown here is derived from an EMBL/GenBank/DDBJ whole genome shotgun (WGS) entry which is preliminary data.</text>
</comment>
<dbReference type="InterPro" id="IPR000722">
    <property type="entry name" value="RNA_pol_asu"/>
</dbReference>
<evidence type="ECO:0000256" key="5">
    <source>
        <dbReference type="ARBA" id="ARBA00022478"/>
    </source>
</evidence>
<evidence type="ECO:0000256" key="4">
    <source>
        <dbReference type="ARBA" id="ARBA00022454"/>
    </source>
</evidence>
<name>A0A5E4BLE0_MARMO</name>
<gene>
    <name evidence="10" type="ORF">MONAX_5E042627</name>
</gene>
<dbReference type="AlphaFoldDB" id="A0A5E4BLE0"/>
<dbReference type="Proteomes" id="UP000335636">
    <property type="component" value="Unassembled WGS sequence"/>
</dbReference>
<proteinExistence type="inferred from homology"/>
<evidence type="ECO:0000256" key="8">
    <source>
        <dbReference type="ARBA" id="ARBA00023163"/>
    </source>
</evidence>
<dbReference type="Gene3D" id="2.40.40.20">
    <property type="match status" value="1"/>
</dbReference>
<evidence type="ECO:0000256" key="3">
    <source>
        <dbReference type="ARBA" id="ARBA00012418"/>
    </source>
</evidence>
<keyword evidence="5" id="KW-0240">DNA-directed RNA polymerase</keyword>
<organism evidence="10 11">
    <name type="scientific">Marmota monax</name>
    <name type="common">Woodchuck</name>
    <dbReference type="NCBI Taxonomy" id="9995"/>
    <lineage>
        <taxon>Eukaryota</taxon>
        <taxon>Metazoa</taxon>
        <taxon>Chordata</taxon>
        <taxon>Craniata</taxon>
        <taxon>Vertebrata</taxon>
        <taxon>Euteleostomi</taxon>
        <taxon>Mammalia</taxon>
        <taxon>Eutheria</taxon>
        <taxon>Euarchontoglires</taxon>
        <taxon>Glires</taxon>
        <taxon>Rodentia</taxon>
        <taxon>Sciuromorpha</taxon>
        <taxon>Sciuridae</taxon>
        <taxon>Xerinae</taxon>
        <taxon>Marmotini</taxon>
        <taxon>Marmota</taxon>
    </lineage>
</organism>
<evidence type="ECO:0000256" key="6">
    <source>
        <dbReference type="ARBA" id="ARBA00022679"/>
    </source>
</evidence>
<dbReference type="SMART" id="SM00663">
    <property type="entry name" value="RPOLA_N"/>
    <property type="match status" value="1"/>
</dbReference>
<dbReference type="InterPro" id="IPR045867">
    <property type="entry name" value="DNA-dir_RpoC_beta_prime"/>
</dbReference>
<feature type="domain" description="RNA polymerase N-terminal" evidence="9">
    <location>
        <begin position="11"/>
        <end position="176"/>
    </location>
</feature>
<evidence type="ECO:0000313" key="11">
    <source>
        <dbReference type="Proteomes" id="UP000335636"/>
    </source>
</evidence>
<evidence type="ECO:0000313" key="10">
    <source>
        <dbReference type="EMBL" id="VTJ70046.1"/>
    </source>
</evidence>
<dbReference type="FunFam" id="2.40.40.20:FF:000019">
    <property type="entry name" value="DNA-directed RNA polymerase II subunit RPB1"/>
    <property type="match status" value="1"/>
</dbReference>
<keyword evidence="6" id="KW-0808">Transferase</keyword>